<proteinExistence type="predicted"/>
<dbReference type="EnsemblPlants" id="OPUNC09G10250.1">
    <property type="protein sequence ID" value="OPUNC09G10250.1"/>
    <property type="gene ID" value="OPUNC09G10250"/>
</dbReference>
<dbReference type="AlphaFoldDB" id="A0A0E0M1Q6"/>
<protein>
    <submittedName>
        <fullName evidence="2">Uncharacterized protein</fullName>
    </submittedName>
</protein>
<accession>A0A0E0M1Q6</accession>
<name>A0A0E0M1Q6_ORYPU</name>
<evidence type="ECO:0000256" key="1">
    <source>
        <dbReference type="SAM" id="MobiDB-lite"/>
    </source>
</evidence>
<feature type="region of interest" description="Disordered" evidence="1">
    <location>
        <begin position="1"/>
        <end position="27"/>
    </location>
</feature>
<keyword evidence="3" id="KW-1185">Reference proteome</keyword>
<dbReference type="Gramene" id="OPUNC09G10250.1">
    <property type="protein sequence ID" value="OPUNC09G10250.1"/>
    <property type="gene ID" value="OPUNC09G10250"/>
</dbReference>
<dbReference type="HOGENOM" id="CLU_2227572_0_0_1"/>
<evidence type="ECO:0000313" key="3">
    <source>
        <dbReference type="Proteomes" id="UP000026962"/>
    </source>
</evidence>
<organism evidence="2">
    <name type="scientific">Oryza punctata</name>
    <name type="common">Red rice</name>
    <dbReference type="NCBI Taxonomy" id="4537"/>
    <lineage>
        <taxon>Eukaryota</taxon>
        <taxon>Viridiplantae</taxon>
        <taxon>Streptophyta</taxon>
        <taxon>Embryophyta</taxon>
        <taxon>Tracheophyta</taxon>
        <taxon>Spermatophyta</taxon>
        <taxon>Magnoliopsida</taxon>
        <taxon>Liliopsida</taxon>
        <taxon>Poales</taxon>
        <taxon>Poaceae</taxon>
        <taxon>BOP clade</taxon>
        <taxon>Oryzoideae</taxon>
        <taxon>Oryzeae</taxon>
        <taxon>Oryzinae</taxon>
        <taxon>Oryza</taxon>
    </lineage>
</organism>
<reference evidence="2" key="2">
    <citation type="submission" date="2018-05" db="EMBL/GenBank/DDBJ databases">
        <title>OpunRS2 (Oryza punctata Reference Sequence Version 2).</title>
        <authorList>
            <person name="Zhang J."/>
            <person name="Kudrna D."/>
            <person name="Lee S."/>
            <person name="Talag J."/>
            <person name="Welchert J."/>
            <person name="Wing R.A."/>
        </authorList>
    </citation>
    <scope>NUCLEOTIDE SEQUENCE [LARGE SCALE GENOMIC DNA]</scope>
</reference>
<reference evidence="2" key="1">
    <citation type="submission" date="2015-04" db="UniProtKB">
        <authorList>
            <consortium name="EnsemblPlants"/>
        </authorList>
    </citation>
    <scope>IDENTIFICATION</scope>
</reference>
<evidence type="ECO:0000313" key="2">
    <source>
        <dbReference type="EnsemblPlants" id="OPUNC09G10250.1"/>
    </source>
</evidence>
<sequence length="106" mass="11567">MARTPSPSLARESAAAAAARRSSADDPAAEAAARVPLVLQLLSSSESETLFNMEFPKRTLEKSAEQINLQRDRQIGGKKLWSMAVQFSFRSVIQTVSIVKTICLKC</sequence>
<dbReference type="Proteomes" id="UP000026962">
    <property type="component" value="Chromosome 9"/>
</dbReference>